<dbReference type="PANTHER" id="PTHR15615">
    <property type="match status" value="1"/>
</dbReference>
<dbReference type="PANTHER" id="PTHR15615:SF27">
    <property type="entry name" value="PHO85 CYCLIN CLG1"/>
    <property type="match status" value="1"/>
</dbReference>
<keyword evidence="3" id="KW-1185">Reference proteome</keyword>
<dbReference type="Proteomes" id="UP000077521">
    <property type="component" value="Unassembled WGS sequence"/>
</dbReference>
<feature type="region of interest" description="Disordered" evidence="1">
    <location>
        <begin position="627"/>
        <end position="661"/>
    </location>
</feature>
<evidence type="ECO:0000256" key="1">
    <source>
        <dbReference type="SAM" id="MobiDB-lite"/>
    </source>
</evidence>
<dbReference type="CDD" id="cd20557">
    <property type="entry name" value="CYCLIN_ScPCL1-like"/>
    <property type="match status" value="1"/>
</dbReference>
<feature type="compositionally biased region" description="Low complexity" evidence="1">
    <location>
        <begin position="187"/>
        <end position="202"/>
    </location>
</feature>
<feature type="compositionally biased region" description="Basic and acidic residues" evidence="1">
    <location>
        <begin position="174"/>
        <end position="184"/>
    </location>
</feature>
<feature type="region of interest" description="Disordered" evidence="1">
    <location>
        <begin position="677"/>
        <end position="699"/>
    </location>
</feature>
<proteinExistence type="predicted"/>
<dbReference type="EMBL" id="LWDF02000242">
    <property type="protein sequence ID" value="KAE8251536.1"/>
    <property type="molecule type" value="Genomic_DNA"/>
</dbReference>
<accession>A0A8T8SYV0</accession>
<dbReference type="AlphaFoldDB" id="A0A8T8SYV0"/>
<feature type="compositionally biased region" description="Polar residues" evidence="1">
    <location>
        <begin position="227"/>
        <end position="243"/>
    </location>
</feature>
<evidence type="ECO:0008006" key="4">
    <source>
        <dbReference type="Google" id="ProtNLM"/>
    </source>
</evidence>
<feature type="compositionally biased region" description="Low complexity" evidence="1">
    <location>
        <begin position="559"/>
        <end position="585"/>
    </location>
</feature>
<dbReference type="GO" id="GO:0005634">
    <property type="term" value="C:nucleus"/>
    <property type="evidence" value="ECO:0007669"/>
    <property type="project" value="TreeGrafter"/>
</dbReference>
<feature type="region of interest" description="Disordered" evidence="1">
    <location>
        <begin position="988"/>
        <end position="1056"/>
    </location>
</feature>
<name>A0A8T8SYV0_9BASI</name>
<organism evidence="2 3">
    <name type="scientific">Tilletia indica</name>
    <dbReference type="NCBI Taxonomy" id="43049"/>
    <lineage>
        <taxon>Eukaryota</taxon>
        <taxon>Fungi</taxon>
        <taxon>Dikarya</taxon>
        <taxon>Basidiomycota</taxon>
        <taxon>Ustilaginomycotina</taxon>
        <taxon>Exobasidiomycetes</taxon>
        <taxon>Tilletiales</taxon>
        <taxon>Tilletiaceae</taxon>
        <taxon>Tilletia</taxon>
    </lineage>
</organism>
<dbReference type="GO" id="GO:0000307">
    <property type="term" value="C:cyclin-dependent protein kinase holoenzyme complex"/>
    <property type="evidence" value="ECO:0007669"/>
    <property type="project" value="TreeGrafter"/>
</dbReference>
<sequence length="1056" mass="114253">MYAPMAAAAAVAANGHRQTYPTLPRPMRIDEIMRRSSNLPGQDPYYPHLPPPPPPALQSSLHGQQQQAVAAQQMRQQVPVQHPGHGGHYWAPPLAPRLTAAAPRAAWPQELGGGAARVDAWGRYALPPPAAMGPAGQWGVGVQQPANAFPSYAQPHQQLEHQLLLHHYLSKLQTPHDHPSRHQAEVYQQQQHQAQRYQQQYYGAPHAPSEYQPQPQHHHPQQQQQPSGSSRQWPAYMQSQPSRQPALAPPEQTVASHDWHTSAAPQQPARPSYAADWRGGNGPSWGPNEWAAGQRAHAAQQMYPEDHARSAYAGQTWSQTGGSGMYENRDRALGGWERQEATAEHGYGYDYDQDAHLAVPNTRPDLMPPRDHYASEEWHHHERGARQVPTFAVVSPAPPPSPTGVAHGGEGKTGNNGSGPAPPSPATLDKSSVPIYEIGVEIVSAVCKSLLGSVVRSGDSSSSAMADSGVLSSPSSTQHEDDARAGHRSRHGSQSRQRSMSRPIGGLGVYDGTNGCTDALAHQFGADDFDVSDEPATQANNSVDSSMVNSSQLTSLLLQGSTSAEAISSEDGSEGSSEPGTPASSISDTDEFYPKPMSLMASESAPSHLRSAVNFSLDQSGIWEPKKQAAAGWASSSPPMPSHFKKARKSESHSQRPAGLDQTFVLNKTMSYSSAKTATQDSAFDEGDQPSSGSGLLADGPLNLMSPSWPWTTVADDFYSMPICHGRSHPFNVFTMAEDAFVFRSQVEATGTSSPMLNMDIKTAFARFAHQVLSQTLLSPTAFMLGLLYILRVPSLVLSSDGTVKDEAKALFAEPPSAAPFKLFTLGMMMANKQLDDNTFTNRTWQEVTGIPLLDLNRLERFYLERCHFEISVPPEVWYAFLGRLQDREVERRTQSARAHLQSPTSMANTIASGFDSIVSSECSRRTSAILKTLLNGEESISPILGSVGEPALALMDQMMESPPSRAAAAAATALDSESSLTYLADREYSGRHDDPRYSAPAYHPEADVFDDDSGPFRQRAYRPRSAAAIPGGPGSFEPISYDVPRSQSDPAAVGA</sequence>
<reference evidence="2" key="2">
    <citation type="journal article" date="2019" name="IMA Fungus">
        <title>Genome sequencing and comparison of five Tilletia species to identify candidate genes for the detection of regulated species infecting wheat.</title>
        <authorList>
            <person name="Nguyen H.D.T."/>
            <person name="Sultana T."/>
            <person name="Kesanakurti P."/>
            <person name="Hambleton S."/>
        </authorList>
    </citation>
    <scope>NUCLEOTIDE SEQUENCE</scope>
    <source>
        <strain evidence="2">DAOMC 236416</strain>
    </source>
</reference>
<feature type="region of interest" description="Disordered" evidence="1">
    <location>
        <begin position="456"/>
        <end position="507"/>
    </location>
</feature>
<dbReference type="Gene3D" id="1.10.472.10">
    <property type="entry name" value="Cyclin-like"/>
    <property type="match status" value="1"/>
</dbReference>
<feature type="compositionally biased region" description="Basic and acidic residues" evidence="1">
    <location>
        <begin position="988"/>
        <end position="997"/>
    </location>
</feature>
<feature type="region of interest" description="Disordered" evidence="1">
    <location>
        <begin position="394"/>
        <end position="428"/>
    </location>
</feature>
<dbReference type="Pfam" id="PF08613">
    <property type="entry name" value="Cyclin"/>
    <property type="match status" value="1"/>
</dbReference>
<feature type="region of interest" description="Disordered" evidence="1">
    <location>
        <begin position="559"/>
        <end position="594"/>
    </location>
</feature>
<feature type="compositionally biased region" description="Low complexity" evidence="1">
    <location>
        <begin position="456"/>
        <end position="473"/>
    </location>
</feature>
<feature type="compositionally biased region" description="Pro residues" evidence="1">
    <location>
        <begin position="47"/>
        <end position="56"/>
    </location>
</feature>
<feature type="region of interest" description="Disordered" evidence="1">
    <location>
        <begin position="173"/>
        <end position="281"/>
    </location>
</feature>
<comment type="caution">
    <text evidence="2">The sequence shown here is derived from an EMBL/GenBank/DDBJ whole genome shotgun (WGS) entry which is preliminary data.</text>
</comment>
<gene>
    <name evidence="2" type="ORF">A4X13_0g3952</name>
</gene>
<dbReference type="GO" id="GO:0019901">
    <property type="term" value="F:protein kinase binding"/>
    <property type="evidence" value="ECO:0007669"/>
    <property type="project" value="InterPro"/>
</dbReference>
<evidence type="ECO:0000313" key="2">
    <source>
        <dbReference type="EMBL" id="KAE8251536.1"/>
    </source>
</evidence>
<dbReference type="GO" id="GO:0016538">
    <property type="term" value="F:cyclin-dependent protein serine/threonine kinase regulator activity"/>
    <property type="evidence" value="ECO:0007669"/>
    <property type="project" value="TreeGrafter"/>
</dbReference>
<dbReference type="InterPro" id="IPR013922">
    <property type="entry name" value="Cyclin_PHO80-like"/>
</dbReference>
<evidence type="ECO:0000313" key="3">
    <source>
        <dbReference type="Proteomes" id="UP000077521"/>
    </source>
</evidence>
<feature type="region of interest" description="Disordered" evidence="1">
    <location>
        <begin position="37"/>
        <end position="64"/>
    </location>
</feature>
<feature type="compositionally biased region" description="Gly residues" evidence="1">
    <location>
        <begin position="406"/>
        <end position="417"/>
    </location>
</feature>
<protein>
    <recommendedName>
        <fullName evidence="4">Cyclin N-terminal domain-containing protein</fullName>
    </recommendedName>
</protein>
<reference evidence="2" key="1">
    <citation type="submission" date="2016-04" db="EMBL/GenBank/DDBJ databases">
        <authorList>
            <person name="Nguyen H.D."/>
            <person name="Samba Siva P."/>
            <person name="Cullis J."/>
            <person name="Levesque C.A."/>
            <person name="Hambleton S."/>
        </authorList>
    </citation>
    <scope>NUCLEOTIDE SEQUENCE</scope>
    <source>
        <strain evidence="2">DAOMC 236416</strain>
    </source>
</reference>